<proteinExistence type="predicted"/>
<reference evidence="1 2" key="1">
    <citation type="submission" date="2024-01" db="EMBL/GenBank/DDBJ databases">
        <title>Genome assemblies of Stephania.</title>
        <authorList>
            <person name="Yang L."/>
        </authorList>
    </citation>
    <scope>NUCLEOTIDE SEQUENCE [LARGE SCALE GENOMIC DNA]</scope>
    <source>
        <strain evidence="1">JXDWG</strain>
        <tissue evidence="1">Leaf</tissue>
    </source>
</reference>
<evidence type="ECO:0000313" key="2">
    <source>
        <dbReference type="Proteomes" id="UP001419268"/>
    </source>
</evidence>
<keyword evidence="2" id="KW-1185">Reference proteome</keyword>
<dbReference type="Proteomes" id="UP001419268">
    <property type="component" value="Unassembled WGS sequence"/>
</dbReference>
<protein>
    <submittedName>
        <fullName evidence="1">Uncharacterized protein</fullName>
    </submittedName>
</protein>
<dbReference type="EMBL" id="JBBNAG010000012">
    <property type="protein sequence ID" value="KAK9088688.1"/>
    <property type="molecule type" value="Genomic_DNA"/>
</dbReference>
<comment type="caution">
    <text evidence="1">The sequence shown here is derived from an EMBL/GenBank/DDBJ whole genome shotgun (WGS) entry which is preliminary data.</text>
</comment>
<organism evidence="1 2">
    <name type="scientific">Stephania cephalantha</name>
    <dbReference type="NCBI Taxonomy" id="152367"/>
    <lineage>
        <taxon>Eukaryota</taxon>
        <taxon>Viridiplantae</taxon>
        <taxon>Streptophyta</taxon>
        <taxon>Embryophyta</taxon>
        <taxon>Tracheophyta</taxon>
        <taxon>Spermatophyta</taxon>
        <taxon>Magnoliopsida</taxon>
        <taxon>Ranunculales</taxon>
        <taxon>Menispermaceae</taxon>
        <taxon>Menispermoideae</taxon>
        <taxon>Cissampelideae</taxon>
        <taxon>Stephania</taxon>
    </lineage>
</organism>
<sequence length="111" mass="12954">MATVWSSLPQIWQVICCWCCRIDHLRVCLRLCLDCARLCLAECLGGHIDCCLERIFVERNLQLDWAHSMVPSSRTETRRLVYCEVVQVSFQNSVGMPEVQAMIYRLFLEEL</sequence>
<gene>
    <name evidence="1" type="ORF">Scep_027770</name>
</gene>
<evidence type="ECO:0000313" key="1">
    <source>
        <dbReference type="EMBL" id="KAK9088688.1"/>
    </source>
</evidence>
<name>A0AAP0EG18_9MAGN</name>
<accession>A0AAP0EG18</accession>
<dbReference type="AlphaFoldDB" id="A0AAP0EG18"/>